<feature type="transmembrane region" description="Helical" evidence="9">
    <location>
        <begin position="259"/>
        <end position="282"/>
    </location>
</feature>
<evidence type="ECO:0000256" key="2">
    <source>
        <dbReference type="ARBA" id="ARBA00009773"/>
    </source>
</evidence>
<feature type="region of interest" description="Disordered" evidence="8">
    <location>
        <begin position="402"/>
        <end position="437"/>
    </location>
</feature>
<dbReference type="RefSeq" id="WP_239069300.1">
    <property type="nucleotide sequence ID" value="NZ_BONP01000023.1"/>
</dbReference>
<dbReference type="InterPro" id="IPR002549">
    <property type="entry name" value="AI-2E-like"/>
</dbReference>
<organism evidence="10 11">
    <name type="scientific">Cellulomonas phragmiteti</name>
    <dbReference type="NCBI Taxonomy" id="478780"/>
    <lineage>
        <taxon>Bacteria</taxon>
        <taxon>Bacillati</taxon>
        <taxon>Actinomycetota</taxon>
        <taxon>Actinomycetes</taxon>
        <taxon>Micrococcales</taxon>
        <taxon>Cellulomonadaceae</taxon>
        <taxon>Cellulomonas</taxon>
    </lineage>
</organism>
<comment type="subcellular location">
    <subcellularLocation>
        <location evidence="1">Cell membrane</location>
        <topology evidence="1">Multi-pass membrane protein</topology>
    </subcellularLocation>
</comment>
<proteinExistence type="inferred from homology"/>
<feature type="transmembrane region" description="Helical" evidence="9">
    <location>
        <begin position="193"/>
        <end position="218"/>
    </location>
</feature>
<evidence type="ECO:0000256" key="1">
    <source>
        <dbReference type="ARBA" id="ARBA00004651"/>
    </source>
</evidence>
<evidence type="ECO:0000256" key="9">
    <source>
        <dbReference type="SAM" id="Phobius"/>
    </source>
</evidence>
<keyword evidence="6 9" id="KW-1133">Transmembrane helix</keyword>
<feature type="transmembrane region" description="Helical" evidence="9">
    <location>
        <begin position="63"/>
        <end position="81"/>
    </location>
</feature>
<evidence type="ECO:0000256" key="6">
    <source>
        <dbReference type="ARBA" id="ARBA00022989"/>
    </source>
</evidence>
<dbReference type="PANTHER" id="PTHR21716">
    <property type="entry name" value="TRANSMEMBRANE PROTEIN"/>
    <property type="match status" value="1"/>
</dbReference>
<feature type="compositionally biased region" description="Basic and acidic residues" evidence="8">
    <location>
        <begin position="415"/>
        <end position="437"/>
    </location>
</feature>
<evidence type="ECO:0000256" key="8">
    <source>
        <dbReference type="SAM" id="MobiDB-lite"/>
    </source>
</evidence>
<feature type="region of interest" description="Disordered" evidence="8">
    <location>
        <begin position="1"/>
        <end position="30"/>
    </location>
</feature>
<evidence type="ECO:0000313" key="10">
    <source>
        <dbReference type="EMBL" id="GIG41296.1"/>
    </source>
</evidence>
<dbReference type="EMBL" id="BONP01000023">
    <property type="protein sequence ID" value="GIG41296.1"/>
    <property type="molecule type" value="Genomic_DNA"/>
</dbReference>
<dbReference type="PANTHER" id="PTHR21716:SF53">
    <property type="entry name" value="PERMEASE PERM-RELATED"/>
    <property type="match status" value="1"/>
</dbReference>
<feature type="transmembrane region" description="Helical" evidence="9">
    <location>
        <begin position="302"/>
        <end position="330"/>
    </location>
</feature>
<accession>A0ABQ4DPL6</accession>
<evidence type="ECO:0000256" key="5">
    <source>
        <dbReference type="ARBA" id="ARBA00022692"/>
    </source>
</evidence>
<keyword evidence="11" id="KW-1185">Reference proteome</keyword>
<evidence type="ECO:0000256" key="7">
    <source>
        <dbReference type="ARBA" id="ARBA00023136"/>
    </source>
</evidence>
<keyword evidence="3" id="KW-0813">Transport</keyword>
<name>A0ABQ4DPL6_9CELL</name>
<keyword evidence="7 9" id="KW-0472">Membrane</keyword>
<feature type="transmembrane region" description="Helical" evidence="9">
    <location>
        <begin position="351"/>
        <end position="374"/>
    </location>
</feature>
<evidence type="ECO:0000256" key="4">
    <source>
        <dbReference type="ARBA" id="ARBA00022475"/>
    </source>
</evidence>
<dbReference type="Proteomes" id="UP000614741">
    <property type="component" value="Unassembled WGS sequence"/>
</dbReference>
<comment type="caution">
    <text evidence="10">The sequence shown here is derived from an EMBL/GenBank/DDBJ whole genome shotgun (WGS) entry which is preliminary data.</text>
</comment>
<comment type="similarity">
    <text evidence="2">Belongs to the autoinducer-2 exporter (AI-2E) (TC 2.A.86) family.</text>
</comment>
<evidence type="ECO:0000313" key="11">
    <source>
        <dbReference type="Proteomes" id="UP000614741"/>
    </source>
</evidence>
<feature type="transmembrane region" description="Helical" evidence="9">
    <location>
        <begin position="121"/>
        <end position="142"/>
    </location>
</feature>
<keyword evidence="5 9" id="KW-0812">Transmembrane</keyword>
<keyword evidence="4" id="KW-1003">Cell membrane</keyword>
<evidence type="ECO:0000256" key="3">
    <source>
        <dbReference type="ARBA" id="ARBA00022448"/>
    </source>
</evidence>
<gene>
    <name evidence="10" type="ORF">Cph01nite_30580</name>
</gene>
<reference evidence="10 11" key="1">
    <citation type="submission" date="2021-01" db="EMBL/GenBank/DDBJ databases">
        <title>Whole genome shotgun sequence of Cellulomonas phragmiteti NBRC 110785.</title>
        <authorList>
            <person name="Komaki H."/>
            <person name="Tamura T."/>
        </authorList>
    </citation>
    <scope>NUCLEOTIDE SEQUENCE [LARGE SCALE GENOMIC DNA]</scope>
    <source>
        <strain evidence="10 11">NBRC 110785</strain>
    </source>
</reference>
<feature type="transmembrane region" description="Helical" evidence="9">
    <location>
        <begin position="87"/>
        <end position="109"/>
    </location>
</feature>
<protein>
    <recommendedName>
        <fullName evidence="12">AI-2E family transporter</fullName>
    </recommendedName>
</protein>
<sequence>MTTDSTPAPGPAPTPTASGDAPPAGPTAYGAAPVFGAPAAPGDEGTRALQHDARRPPRWWGKGLAMAVVAVFVGIFAWDAIGALQSLLVNLLIAFFIALALEPIVVWLVRHGWKRGGAAAFALLGGLALTLVVLALFGNLFVQQLVQLVGNVPDLYASAQTMVQERFGAQLPDQEELLQQAAEQWGSEVASGALLVGTTILGGVFAALTILLVTYYLLAAGPRFRASICRWLTPHRQQEVLRLWEVTQVKVSDFINTRIVLAAIATATTFAFLAVLGTPYSLPLALFTGVVSQFVPTIGTYLGGALPVAVALTSQGVPQALGVLAFIVGYQQVENLWLAPKVSARALEMNAAVSFVVVLAFGAVFGALGAFLALPIAATIQAVANTYVQRHELVASHMLQDPGPASAGAGGDPAGRGDVDKARAAAAEVDQRREDGV</sequence>
<dbReference type="Pfam" id="PF01594">
    <property type="entry name" value="AI-2E_transport"/>
    <property type="match status" value="1"/>
</dbReference>
<evidence type="ECO:0008006" key="12">
    <source>
        <dbReference type="Google" id="ProtNLM"/>
    </source>
</evidence>
<feature type="compositionally biased region" description="Low complexity" evidence="8">
    <location>
        <begin position="15"/>
        <end position="30"/>
    </location>
</feature>